<keyword evidence="7 9" id="KW-0131">Cell cycle</keyword>
<dbReference type="PANTHER" id="PTHR30560:SF3">
    <property type="entry name" value="TRIGGER FACTOR-LIKE PROTEIN TIG, CHLOROPLASTIC"/>
    <property type="match status" value="1"/>
</dbReference>
<dbReference type="EC" id="5.2.1.8" evidence="3 7"/>
<evidence type="ECO:0000256" key="6">
    <source>
        <dbReference type="ARBA" id="ARBA00029986"/>
    </source>
</evidence>
<keyword evidence="7 8" id="KW-0697">Rotamase</keyword>
<comment type="caution">
    <text evidence="11">The sequence shown here is derived from an EMBL/GenBank/DDBJ whole genome shotgun (WGS) entry which is preliminary data.</text>
</comment>
<evidence type="ECO:0000256" key="4">
    <source>
        <dbReference type="ARBA" id="ARBA00016902"/>
    </source>
</evidence>
<dbReference type="InterPro" id="IPR008880">
    <property type="entry name" value="Trigger_fac_C"/>
</dbReference>
<evidence type="ECO:0000256" key="8">
    <source>
        <dbReference type="PROSITE-ProRule" id="PRU00277"/>
    </source>
</evidence>
<evidence type="ECO:0000313" key="11">
    <source>
        <dbReference type="EMBL" id="MBK5145375.1"/>
    </source>
</evidence>
<dbReference type="EMBL" id="JADRCR010000010">
    <property type="protein sequence ID" value="MBK5145375.1"/>
    <property type="molecule type" value="Genomic_DNA"/>
</dbReference>
<reference evidence="11 12" key="1">
    <citation type="submission" date="2020-11" db="EMBL/GenBank/DDBJ databases">
        <title>Insectihabitans protaetiae gen. nov. sp. nov. and Insectihabitans allomyrinae sp. nov., isolated from larvae of Protaetia brevitarsis seulensis and Allomyrina dichotoma, respectively.</title>
        <authorList>
            <person name="Lee S.D."/>
            <person name="Byeon Y.-S."/>
            <person name="Kim S.-M."/>
            <person name="Yang H.L."/>
            <person name="Kim I.S."/>
        </authorList>
    </citation>
    <scope>NUCLEOTIDE SEQUENCE [LARGE SCALE GENOMIC DNA]</scope>
    <source>
        <strain evidence="11 12">BWR-B9</strain>
    </source>
</reference>
<name>A0ABS1IVV0_9GAMM</name>
<dbReference type="InterPro" id="IPR008881">
    <property type="entry name" value="Trigger_fac_ribosome-bd_bac"/>
</dbReference>
<comment type="function">
    <text evidence="7">Involved in protein export. Acts as a chaperone by maintaining the newly synthesized protein in an open conformation. Functions as a peptidyl-prolyl cis-trans isomerase.</text>
</comment>
<accession>A0ABS1IVV0</accession>
<evidence type="ECO:0000256" key="5">
    <source>
        <dbReference type="ARBA" id="ARBA00023186"/>
    </source>
</evidence>
<dbReference type="PIRSF" id="PIRSF003095">
    <property type="entry name" value="Trigger_factor"/>
    <property type="match status" value="1"/>
</dbReference>
<evidence type="ECO:0000256" key="3">
    <source>
        <dbReference type="ARBA" id="ARBA00013194"/>
    </source>
</evidence>
<dbReference type="PROSITE" id="PS50059">
    <property type="entry name" value="FKBP_PPIASE"/>
    <property type="match status" value="1"/>
</dbReference>
<comment type="similarity">
    <text evidence="2 7 9">Belongs to the FKBP-type PPIase family. Tig subfamily.</text>
</comment>
<keyword evidence="12" id="KW-1185">Reference proteome</keyword>
<keyword evidence="7" id="KW-0963">Cytoplasm</keyword>
<evidence type="ECO:0000259" key="10">
    <source>
        <dbReference type="PROSITE" id="PS50059"/>
    </source>
</evidence>
<keyword evidence="7 8" id="KW-0413">Isomerase</keyword>
<comment type="subcellular location">
    <subcellularLocation>
        <location evidence="7">Cytoplasm</location>
    </subcellularLocation>
    <text evidence="7">About half TF is bound to the ribosome near the polypeptide exit tunnel while the other half is free in the cytoplasm.</text>
</comment>
<dbReference type="Pfam" id="PF00254">
    <property type="entry name" value="FKBP_C"/>
    <property type="match status" value="1"/>
</dbReference>
<dbReference type="Proteomes" id="UP001296921">
    <property type="component" value="Unassembled WGS sequence"/>
</dbReference>
<dbReference type="RefSeq" id="WP_218468011.1">
    <property type="nucleotide sequence ID" value="NZ_JADRCR010000010.1"/>
</dbReference>
<dbReference type="PANTHER" id="PTHR30560">
    <property type="entry name" value="TRIGGER FACTOR CHAPERONE AND PEPTIDYL-PROLYL CIS/TRANS ISOMERASE"/>
    <property type="match status" value="1"/>
</dbReference>
<keyword evidence="5 7" id="KW-0143">Chaperone</keyword>
<dbReference type="InterPro" id="IPR005215">
    <property type="entry name" value="Trig_fac"/>
</dbReference>
<dbReference type="GO" id="GO:0003755">
    <property type="term" value="F:peptidyl-prolyl cis-trans isomerase activity"/>
    <property type="evidence" value="ECO:0007669"/>
    <property type="project" value="UniProtKB-EC"/>
</dbReference>
<feature type="domain" description="PPIase FKBP-type" evidence="10">
    <location>
        <begin position="161"/>
        <end position="246"/>
    </location>
</feature>
<dbReference type="Pfam" id="PF05698">
    <property type="entry name" value="Trigger_C"/>
    <property type="match status" value="1"/>
</dbReference>
<dbReference type="Pfam" id="PF05697">
    <property type="entry name" value="Trigger_N"/>
    <property type="match status" value="1"/>
</dbReference>
<dbReference type="InterPro" id="IPR001179">
    <property type="entry name" value="PPIase_FKBP_dom"/>
</dbReference>
<comment type="domain">
    <text evidence="7">Consists of 3 domains; the N-terminus binds the ribosome, the middle domain has PPIase activity, while the C-terminus has intrinsic chaperone activity on its own.</text>
</comment>
<evidence type="ECO:0000256" key="2">
    <source>
        <dbReference type="ARBA" id="ARBA00005464"/>
    </source>
</evidence>
<protein>
    <recommendedName>
        <fullName evidence="4 7">Trigger factor</fullName>
        <shortName evidence="7">TF</shortName>
        <ecNumber evidence="3 7">5.2.1.8</ecNumber>
    </recommendedName>
    <alternativeName>
        <fullName evidence="6 7">PPIase</fullName>
    </alternativeName>
</protein>
<dbReference type="HAMAP" id="MF_00303">
    <property type="entry name" value="Trigger_factor_Tig"/>
    <property type="match status" value="1"/>
</dbReference>
<keyword evidence="7 9" id="KW-0132">Cell division</keyword>
<comment type="catalytic activity">
    <reaction evidence="1 7 8">
        <text>[protein]-peptidylproline (omega=180) = [protein]-peptidylproline (omega=0)</text>
        <dbReference type="Rhea" id="RHEA:16237"/>
        <dbReference type="Rhea" id="RHEA-COMP:10747"/>
        <dbReference type="Rhea" id="RHEA-COMP:10748"/>
        <dbReference type="ChEBI" id="CHEBI:83833"/>
        <dbReference type="ChEBI" id="CHEBI:83834"/>
        <dbReference type="EC" id="5.2.1.8"/>
    </reaction>
</comment>
<organism evidence="11 12">
    <name type="scientific">Limnobaculum allomyrinae</name>
    <dbReference type="NCBI Taxonomy" id="2791986"/>
    <lineage>
        <taxon>Bacteria</taxon>
        <taxon>Pseudomonadati</taxon>
        <taxon>Pseudomonadota</taxon>
        <taxon>Gammaproteobacteria</taxon>
        <taxon>Enterobacterales</taxon>
        <taxon>Budviciaceae</taxon>
        <taxon>Limnobaculum</taxon>
    </lineage>
</organism>
<gene>
    <name evidence="7 11" type="primary">tig</name>
    <name evidence="11" type="ORF">I2494_16935</name>
</gene>
<dbReference type="NCBIfam" id="TIGR00115">
    <property type="entry name" value="tig"/>
    <property type="match status" value="1"/>
</dbReference>
<sequence>MQVSVETTQGLGRRLSIAVAADVIEEAVKKELVDIAKKVRIDGFRKGKVPMNIIAQRYGASARQDVLGELMQRHFIDAIIKEKINPAGAPKYVPGEYKLGEDFNYSVEFEVYPEVELKDLNTIEVEKPVVNVGEADVETMLDTLRKQQAIWKETDDQAKAEDRVTVDFTGSIDGEEFEGGKAADFVLAMGQGRMIPGFEEGIVGHKKGEEFTIDVNFPDDYHAENLKGKAAKFAIVLKKVEERELPEFTPEFISRFGVADGTLDGLKAEVRKNMERELKGAIRNRVKTQVIDGLIKTNDVDVPASLVDGEIDVLRQQAAQRFGGNQQQAMELPRELFEEQAKRRVVVGLLLGEVIRKNELKADQTRVNALIEEMASAYEDPQEVIEFYNKNSELMNNMRNVALEEEAVETLLANAKVTEKAMSFSELMNQTPAA</sequence>
<proteinExistence type="inferred from homology"/>
<evidence type="ECO:0000313" key="12">
    <source>
        <dbReference type="Proteomes" id="UP001296921"/>
    </source>
</evidence>
<evidence type="ECO:0000256" key="1">
    <source>
        <dbReference type="ARBA" id="ARBA00000971"/>
    </source>
</evidence>
<evidence type="ECO:0000256" key="7">
    <source>
        <dbReference type="HAMAP-Rule" id="MF_00303"/>
    </source>
</evidence>
<evidence type="ECO:0000256" key="9">
    <source>
        <dbReference type="RuleBase" id="RU003914"/>
    </source>
</evidence>